<feature type="region of interest" description="Disordered" evidence="1">
    <location>
        <begin position="87"/>
        <end position="110"/>
    </location>
</feature>
<name>A0A3M6UD89_POCDA</name>
<protein>
    <submittedName>
        <fullName evidence="2">Uncharacterized protein</fullName>
    </submittedName>
</protein>
<sequence>MIREVRKKDGLGSPPKKAYTNMSEAMNHVLSVRCPESQPIISFIEVIHEEVRSQQEEVIRAFYSRGEYELCPEYKYLEVAEEVIRSKSSRKTQIRPTDQPHSDTELTVTPEQSGLKSRLIESHIIALWRKAAILKSTASAIYPQPSISLSDT</sequence>
<evidence type="ECO:0000313" key="2">
    <source>
        <dbReference type="EMBL" id="RMX51622.1"/>
    </source>
</evidence>
<comment type="caution">
    <text evidence="2">The sequence shown here is derived from an EMBL/GenBank/DDBJ whole genome shotgun (WGS) entry which is preliminary data.</text>
</comment>
<dbReference type="EMBL" id="RCHS01001736">
    <property type="protein sequence ID" value="RMX51622.1"/>
    <property type="molecule type" value="Genomic_DNA"/>
</dbReference>
<proteinExistence type="predicted"/>
<gene>
    <name evidence="2" type="ORF">pdam_00025428</name>
</gene>
<dbReference type="AlphaFoldDB" id="A0A3M6UD89"/>
<evidence type="ECO:0000256" key="1">
    <source>
        <dbReference type="SAM" id="MobiDB-lite"/>
    </source>
</evidence>
<dbReference type="Proteomes" id="UP000275408">
    <property type="component" value="Unassembled WGS sequence"/>
</dbReference>
<reference evidence="2 3" key="1">
    <citation type="journal article" date="2018" name="Sci. Rep.">
        <title>Comparative analysis of the Pocillopora damicornis genome highlights role of immune system in coral evolution.</title>
        <authorList>
            <person name="Cunning R."/>
            <person name="Bay R.A."/>
            <person name="Gillette P."/>
            <person name="Baker A.C."/>
            <person name="Traylor-Knowles N."/>
        </authorList>
    </citation>
    <scope>NUCLEOTIDE SEQUENCE [LARGE SCALE GENOMIC DNA]</scope>
    <source>
        <strain evidence="2">RSMAS</strain>
        <tissue evidence="2">Whole animal</tissue>
    </source>
</reference>
<accession>A0A3M6UD89</accession>
<evidence type="ECO:0000313" key="3">
    <source>
        <dbReference type="Proteomes" id="UP000275408"/>
    </source>
</evidence>
<keyword evidence="3" id="KW-1185">Reference proteome</keyword>
<organism evidence="2 3">
    <name type="scientific">Pocillopora damicornis</name>
    <name type="common">Cauliflower coral</name>
    <name type="synonym">Millepora damicornis</name>
    <dbReference type="NCBI Taxonomy" id="46731"/>
    <lineage>
        <taxon>Eukaryota</taxon>
        <taxon>Metazoa</taxon>
        <taxon>Cnidaria</taxon>
        <taxon>Anthozoa</taxon>
        <taxon>Hexacorallia</taxon>
        <taxon>Scleractinia</taxon>
        <taxon>Astrocoeniina</taxon>
        <taxon>Pocilloporidae</taxon>
        <taxon>Pocillopora</taxon>
    </lineage>
</organism>